<proteinExistence type="predicted"/>
<keyword evidence="1" id="KW-0732">Signal</keyword>
<dbReference type="InterPro" id="IPR002913">
    <property type="entry name" value="START_lipid-bd_dom"/>
</dbReference>
<reference evidence="3" key="1">
    <citation type="submission" date="2023-06" db="EMBL/GenBank/DDBJ databases">
        <title>Survivors Of The Sea: Transcriptome response of Skeletonema marinoi to long-term dormancy.</title>
        <authorList>
            <person name="Pinder M.I.M."/>
            <person name="Kourtchenko O."/>
            <person name="Robertson E.K."/>
            <person name="Larsson T."/>
            <person name="Maumus F."/>
            <person name="Osuna-Cruz C.M."/>
            <person name="Vancaester E."/>
            <person name="Stenow R."/>
            <person name="Vandepoele K."/>
            <person name="Ploug H."/>
            <person name="Bruchert V."/>
            <person name="Godhe A."/>
            <person name="Topel M."/>
        </authorList>
    </citation>
    <scope>NUCLEOTIDE SEQUENCE</scope>
    <source>
        <strain evidence="3">R05AC</strain>
    </source>
</reference>
<gene>
    <name evidence="3" type="ORF">QTG54_003412</name>
</gene>
<organism evidence="3 4">
    <name type="scientific">Skeletonema marinoi</name>
    <dbReference type="NCBI Taxonomy" id="267567"/>
    <lineage>
        <taxon>Eukaryota</taxon>
        <taxon>Sar</taxon>
        <taxon>Stramenopiles</taxon>
        <taxon>Ochrophyta</taxon>
        <taxon>Bacillariophyta</taxon>
        <taxon>Coscinodiscophyceae</taxon>
        <taxon>Thalassiosirophycidae</taxon>
        <taxon>Thalassiosirales</taxon>
        <taxon>Skeletonemataceae</taxon>
        <taxon>Skeletonema</taxon>
        <taxon>Skeletonema marinoi-dohrnii complex</taxon>
    </lineage>
</organism>
<sequence>MKSFATAAIIFISTYSGVDAFTATGKSPLVAAPVATRKEWTTGVEIELPDFDTLFDRVQTASPLAKHVMEGNSGGFESLAGSDSLKWKKLENNERKTVHRIDKLDSYQNIKTPLLRFRSSIKGPLIGERFSHFIMDLEERKKWDDACARNEEVYPIDDLDAVNTILGDEEKYGTCTRVGVGYTQTKQSIISPREQLIIGGMQEFQNGATMLWGTEMEEQHNYLLPEGQRHTRAKSHLFAATLAPTDGGFDVEYLLQMDVGGGVPNFLATPALVDAIKKLFDHTKGYFEGGEGSELDMHLKSLSSRGLDLEVLREIDEIEESFTVEMDFSKEAAHLHDDASLLPLFFTP</sequence>
<evidence type="ECO:0000313" key="3">
    <source>
        <dbReference type="EMBL" id="KAK1745488.1"/>
    </source>
</evidence>
<comment type="caution">
    <text evidence="3">The sequence shown here is derived from an EMBL/GenBank/DDBJ whole genome shotgun (WGS) entry which is preliminary data.</text>
</comment>
<dbReference type="PROSITE" id="PS50848">
    <property type="entry name" value="START"/>
    <property type="match status" value="1"/>
</dbReference>
<protein>
    <recommendedName>
        <fullName evidence="2">START domain-containing protein</fullName>
    </recommendedName>
</protein>
<feature type="domain" description="START" evidence="2">
    <location>
        <begin position="79"/>
        <end position="275"/>
    </location>
</feature>
<dbReference type="Proteomes" id="UP001224775">
    <property type="component" value="Unassembled WGS sequence"/>
</dbReference>
<dbReference type="AlphaFoldDB" id="A0AAD8YGH3"/>
<dbReference type="EMBL" id="JATAAI010000005">
    <property type="protein sequence ID" value="KAK1745488.1"/>
    <property type="molecule type" value="Genomic_DNA"/>
</dbReference>
<accession>A0AAD8YGH3</accession>
<dbReference type="InterPro" id="IPR023393">
    <property type="entry name" value="START-like_dom_sf"/>
</dbReference>
<evidence type="ECO:0000313" key="4">
    <source>
        <dbReference type="Proteomes" id="UP001224775"/>
    </source>
</evidence>
<keyword evidence="4" id="KW-1185">Reference proteome</keyword>
<dbReference type="SUPFAM" id="SSF55961">
    <property type="entry name" value="Bet v1-like"/>
    <property type="match status" value="1"/>
</dbReference>
<dbReference type="GO" id="GO:0008289">
    <property type="term" value="F:lipid binding"/>
    <property type="evidence" value="ECO:0007669"/>
    <property type="project" value="InterPro"/>
</dbReference>
<dbReference type="Gene3D" id="3.30.530.20">
    <property type="match status" value="1"/>
</dbReference>
<feature type="chain" id="PRO_5042246946" description="START domain-containing protein" evidence="1">
    <location>
        <begin position="21"/>
        <end position="348"/>
    </location>
</feature>
<evidence type="ECO:0000256" key="1">
    <source>
        <dbReference type="SAM" id="SignalP"/>
    </source>
</evidence>
<name>A0AAD8YGH3_9STRA</name>
<feature type="signal peptide" evidence="1">
    <location>
        <begin position="1"/>
        <end position="20"/>
    </location>
</feature>
<evidence type="ECO:0000259" key="2">
    <source>
        <dbReference type="PROSITE" id="PS50848"/>
    </source>
</evidence>